<sequence length="171" mass="18770">MRANNPKQDGGSEKRVFEALDSHRARERERLKKYQGRGGRGRLGTREPSPPLSPPTSALEVSSVDTGPGDLLWTPHDFGGVDLTLPVEEFKPLAMFPTLSVDLALAECGIPLDGDCSLNFDFACDLGGNMQCSSMPLDFSMVDINDPSLLDTEVDWEKELADFDWNLGVLE</sequence>
<accession>A0A0F8A0R2</accession>
<keyword evidence="3" id="KW-1185">Reference proteome</keyword>
<name>A0A0F8A0R2_9HYPO</name>
<feature type="region of interest" description="Disordered" evidence="1">
    <location>
        <begin position="1"/>
        <end position="63"/>
    </location>
</feature>
<evidence type="ECO:0000256" key="1">
    <source>
        <dbReference type="SAM" id="MobiDB-lite"/>
    </source>
</evidence>
<gene>
    <name evidence="2" type="ORF">HIM_11831</name>
</gene>
<organism evidence="2 3">
    <name type="scientific">Hirsutella minnesotensis 3608</name>
    <dbReference type="NCBI Taxonomy" id="1043627"/>
    <lineage>
        <taxon>Eukaryota</taxon>
        <taxon>Fungi</taxon>
        <taxon>Dikarya</taxon>
        <taxon>Ascomycota</taxon>
        <taxon>Pezizomycotina</taxon>
        <taxon>Sordariomycetes</taxon>
        <taxon>Hypocreomycetidae</taxon>
        <taxon>Hypocreales</taxon>
        <taxon>Ophiocordycipitaceae</taxon>
        <taxon>Hirsutella</taxon>
    </lineage>
</organism>
<reference evidence="2 3" key="1">
    <citation type="journal article" date="2014" name="Genome Biol. Evol.">
        <title>Comparative genomics and transcriptomics analyses reveal divergent lifestyle features of nematode endoparasitic fungus Hirsutella minnesotensis.</title>
        <authorList>
            <person name="Lai Y."/>
            <person name="Liu K."/>
            <person name="Zhang X."/>
            <person name="Zhang X."/>
            <person name="Li K."/>
            <person name="Wang N."/>
            <person name="Shu C."/>
            <person name="Wu Y."/>
            <person name="Wang C."/>
            <person name="Bushley K.E."/>
            <person name="Xiang M."/>
            <person name="Liu X."/>
        </authorList>
    </citation>
    <scope>NUCLEOTIDE SEQUENCE [LARGE SCALE GENOMIC DNA]</scope>
    <source>
        <strain evidence="2 3">3608</strain>
    </source>
</reference>
<feature type="compositionally biased region" description="Basic and acidic residues" evidence="1">
    <location>
        <begin position="10"/>
        <end position="32"/>
    </location>
</feature>
<protein>
    <submittedName>
        <fullName evidence="2">Uncharacterized protein</fullName>
    </submittedName>
</protein>
<proteinExistence type="predicted"/>
<evidence type="ECO:0000313" key="2">
    <source>
        <dbReference type="EMBL" id="KJZ68774.1"/>
    </source>
</evidence>
<evidence type="ECO:0000313" key="3">
    <source>
        <dbReference type="Proteomes" id="UP000054481"/>
    </source>
</evidence>
<dbReference type="EMBL" id="KQ030815">
    <property type="protein sequence ID" value="KJZ68774.1"/>
    <property type="molecule type" value="Genomic_DNA"/>
</dbReference>
<dbReference type="AlphaFoldDB" id="A0A0F8A0R2"/>
<dbReference type="Proteomes" id="UP000054481">
    <property type="component" value="Unassembled WGS sequence"/>
</dbReference>